<dbReference type="PRINTS" id="PR00100">
    <property type="entry name" value="AOTCASE"/>
</dbReference>
<dbReference type="OrthoDB" id="9802587at2"/>
<dbReference type="Pfam" id="PF02729">
    <property type="entry name" value="OTCace_N"/>
    <property type="match status" value="1"/>
</dbReference>
<dbReference type="PANTHER" id="PTHR45753:SF3">
    <property type="entry name" value="ORNITHINE TRANSCARBAMYLASE, MITOCHONDRIAL"/>
    <property type="match status" value="1"/>
</dbReference>
<comment type="function">
    <text evidence="1">Reversibly catalyzes the transfer of the carbamoyl group from carbamoyl phosphate (CP) to the N(epsilon) atom of ornithine (ORN) to produce L-citrulline.</text>
</comment>
<evidence type="ECO:0000259" key="4">
    <source>
        <dbReference type="Pfam" id="PF00185"/>
    </source>
</evidence>
<gene>
    <name evidence="6" type="ORF">DFQ01_106173</name>
</gene>
<evidence type="ECO:0000256" key="3">
    <source>
        <dbReference type="RuleBase" id="RU003634"/>
    </source>
</evidence>
<feature type="domain" description="Aspartate/ornithine carbamoyltransferase Asp/Orn-binding" evidence="4">
    <location>
        <begin position="146"/>
        <end position="301"/>
    </location>
</feature>
<dbReference type="InterPro" id="IPR036901">
    <property type="entry name" value="Asp/Orn_carbamoylTrfase_sf"/>
</dbReference>
<dbReference type="SUPFAM" id="SSF53671">
    <property type="entry name" value="Aspartate/ornithine carbamoyltransferase"/>
    <property type="match status" value="1"/>
</dbReference>
<dbReference type="RefSeq" id="WP_110043989.1">
    <property type="nucleotide sequence ID" value="NZ_CP054612.1"/>
</dbReference>
<dbReference type="InterPro" id="IPR006131">
    <property type="entry name" value="Asp_carbamoyltransf_Asp/Orn-bd"/>
</dbReference>
<dbReference type="GO" id="GO:0004585">
    <property type="term" value="F:ornithine carbamoyltransferase activity"/>
    <property type="evidence" value="ECO:0007669"/>
    <property type="project" value="TreeGrafter"/>
</dbReference>
<evidence type="ECO:0000313" key="6">
    <source>
        <dbReference type="EMBL" id="PWW04888.1"/>
    </source>
</evidence>
<organism evidence="6 7">
    <name type="scientific">Paenibacillus cellulosilyticus</name>
    <dbReference type="NCBI Taxonomy" id="375489"/>
    <lineage>
        <taxon>Bacteria</taxon>
        <taxon>Bacillati</taxon>
        <taxon>Bacillota</taxon>
        <taxon>Bacilli</taxon>
        <taxon>Bacillales</taxon>
        <taxon>Paenibacillaceae</taxon>
        <taxon>Paenibacillus</taxon>
    </lineage>
</organism>
<reference evidence="6 7" key="1">
    <citation type="submission" date="2018-05" db="EMBL/GenBank/DDBJ databases">
        <title>Genomic Encyclopedia of Type Strains, Phase III (KMG-III): the genomes of soil and plant-associated and newly described type strains.</title>
        <authorList>
            <person name="Whitman W."/>
        </authorList>
    </citation>
    <scope>NUCLEOTIDE SEQUENCE [LARGE SCALE GENOMIC DNA]</scope>
    <source>
        <strain evidence="6 7">CECT 5696</strain>
    </source>
</reference>
<dbReference type="InterPro" id="IPR002292">
    <property type="entry name" value="Orn/put_carbamltrans"/>
</dbReference>
<evidence type="ECO:0000259" key="5">
    <source>
        <dbReference type="Pfam" id="PF02729"/>
    </source>
</evidence>
<dbReference type="InterPro" id="IPR006132">
    <property type="entry name" value="Asp/Orn_carbamoyltranf_P-bd"/>
</dbReference>
<dbReference type="PANTHER" id="PTHR45753">
    <property type="entry name" value="ORNITHINE CARBAMOYLTRANSFERASE, MITOCHONDRIAL"/>
    <property type="match status" value="1"/>
</dbReference>
<dbReference type="Pfam" id="PF00185">
    <property type="entry name" value="OTCace"/>
    <property type="match status" value="1"/>
</dbReference>
<dbReference type="PRINTS" id="PR00102">
    <property type="entry name" value="OTCASE"/>
</dbReference>
<dbReference type="GO" id="GO:0042450">
    <property type="term" value="P:L-arginine biosynthetic process via ornithine"/>
    <property type="evidence" value="ECO:0007669"/>
    <property type="project" value="TreeGrafter"/>
</dbReference>
<evidence type="ECO:0000313" key="7">
    <source>
        <dbReference type="Proteomes" id="UP000246635"/>
    </source>
</evidence>
<dbReference type="AlphaFoldDB" id="A0A2V2YXH7"/>
<comment type="similarity">
    <text evidence="3">Belongs to the aspartate/ornithine carbamoyltransferase superfamily.</text>
</comment>
<proteinExistence type="inferred from homology"/>
<sequence length="305" mass="34850">MNHLLTLKELNRETLKSIILKGIEIKRNSHLYENACYRKGLLLLFQKSSTRTNLSFQSGMNQLGGYAVTLDWNQSNFSISPIQYEARYVSRNCDIIMARLKKHDDLLELAKYAEVPVINGCCDRYHPCQALADLMTVYEVAGTFSGITITYVGIHNNVANSLIAGCVTLGIQLLLVTPIINTPSWDEELMQEACASGYVGNVASLSDAISRSDFVYTDTWVDMEFFQDGHYEEEKKRRVELMMPYRLNRDNLQMHTPYMMHDMPIHPGYEIEAELVESERSVIYQQAENRMHVQKALLLYLLTAG</sequence>
<keyword evidence="2 3" id="KW-0808">Transferase</keyword>
<dbReference type="InterPro" id="IPR006130">
    <property type="entry name" value="Asp/Orn_carbamoylTrfase"/>
</dbReference>
<feature type="domain" description="Aspartate/ornithine carbamoyltransferase carbamoyl-P binding" evidence="5">
    <location>
        <begin position="3"/>
        <end position="139"/>
    </location>
</feature>
<dbReference type="GO" id="GO:0016597">
    <property type="term" value="F:amino acid binding"/>
    <property type="evidence" value="ECO:0007669"/>
    <property type="project" value="InterPro"/>
</dbReference>
<evidence type="ECO:0000256" key="1">
    <source>
        <dbReference type="ARBA" id="ARBA00003822"/>
    </source>
</evidence>
<keyword evidence="7" id="KW-1185">Reference proteome</keyword>
<dbReference type="EMBL" id="QGTQ01000006">
    <property type="protein sequence ID" value="PWW04888.1"/>
    <property type="molecule type" value="Genomic_DNA"/>
</dbReference>
<dbReference type="Gene3D" id="3.40.50.1370">
    <property type="entry name" value="Aspartate/ornithine carbamoyltransferase"/>
    <property type="match status" value="2"/>
</dbReference>
<protein>
    <submittedName>
        <fullName evidence="6">Ornithine carbamoyltransferase</fullName>
    </submittedName>
</protein>
<name>A0A2V2YXH7_9BACL</name>
<dbReference type="Proteomes" id="UP000246635">
    <property type="component" value="Unassembled WGS sequence"/>
</dbReference>
<dbReference type="PROSITE" id="PS00097">
    <property type="entry name" value="CARBAMOYLTRANSFERASE"/>
    <property type="match status" value="1"/>
</dbReference>
<comment type="caution">
    <text evidence="6">The sequence shown here is derived from an EMBL/GenBank/DDBJ whole genome shotgun (WGS) entry which is preliminary data.</text>
</comment>
<evidence type="ECO:0000256" key="2">
    <source>
        <dbReference type="ARBA" id="ARBA00022679"/>
    </source>
</evidence>
<accession>A0A2V2YXH7</accession>
<dbReference type="GO" id="GO:0019240">
    <property type="term" value="P:citrulline biosynthetic process"/>
    <property type="evidence" value="ECO:0007669"/>
    <property type="project" value="TreeGrafter"/>
</dbReference>